<protein>
    <submittedName>
        <fullName evidence="2">Diedel 2</fullName>
    </submittedName>
</protein>
<dbReference type="ExpressionAtlas" id="A0A0B4K6M8">
    <property type="expression patterns" value="baseline"/>
</dbReference>
<dbReference type="AlphaFoldDB" id="A0A0B4K6M8"/>
<dbReference type="SMR" id="A0A0B4K6M8"/>
<dbReference type="KEGG" id="dme:Dmel_CG43228"/>
<dbReference type="FunCoup" id="A0A0B4K6M8">
    <property type="interactions" value="23"/>
</dbReference>
<dbReference type="BioGRID-ORCS" id="12798297">
    <property type="hits" value="0 hits in 1 CRISPR screen"/>
</dbReference>
<keyword evidence="1" id="KW-0732">Signal</keyword>
<dbReference type="AGR" id="FB:FBgn0262873"/>
<dbReference type="PaxDb" id="7227-FBpp0297389"/>
<reference evidence="2 4" key="1">
    <citation type="journal article" date="2000" name="Science">
        <title>The genome sequence of Drosophila melanogaster.</title>
        <authorList>
            <person name="Adams M.D."/>
            <person name="Celniker S.E."/>
            <person name="Holt R.A."/>
            <person name="Evans C.A."/>
            <person name="Gocayne J.D."/>
            <person name="Amanatides P.G."/>
            <person name="Scherer S.E."/>
            <person name="Li P.W."/>
            <person name="Hoskins R.A."/>
            <person name="Galle R.F."/>
            <person name="George R.A."/>
            <person name="Lewis S.E."/>
            <person name="Richards S."/>
            <person name="Ashburner M."/>
            <person name="Henderson S.N."/>
            <person name="Sutton G.G."/>
            <person name="Wortman J.R."/>
            <person name="Yandell M.D."/>
            <person name="Zhang Q."/>
            <person name="Chen L.X."/>
            <person name="Brandon R.C."/>
            <person name="Rogers Y.H."/>
            <person name="Blazej R.G."/>
            <person name="Champe M."/>
            <person name="Pfeiffer B.D."/>
            <person name="Wan K.H."/>
            <person name="Doyle C."/>
            <person name="Baxter E.G."/>
            <person name="Helt G."/>
            <person name="Nelson C.R."/>
            <person name="Gabor G.L."/>
            <person name="Abril J.F."/>
            <person name="Agbayani A."/>
            <person name="An H.J."/>
            <person name="Andrews-Pfannkoch C."/>
            <person name="Baldwin D."/>
            <person name="Ballew R.M."/>
            <person name="Basu A."/>
            <person name="Baxendale J."/>
            <person name="Bayraktaroglu L."/>
            <person name="Beasley E.M."/>
            <person name="Beeson K.Y."/>
            <person name="Benos P.V."/>
            <person name="Berman B.P."/>
            <person name="Bhandari D."/>
            <person name="Bolshakov S."/>
            <person name="Borkova D."/>
            <person name="Botchan M.R."/>
            <person name="Bouck J."/>
            <person name="Brokstein P."/>
            <person name="Brottier P."/>
            <person name="Burtis K.C."/>
            <person name="Busam D.A."/>
            <person name="Butler H."/>
            <person name="Cadieu E."/>
            <person name="Center A."/>
            <person name="Chandra I."/>
            <person name="Cherry J.M."/>
            <person name="Cawley S."/>
            <person name="Dahlke C."/>
            <person name="Davenport L.B."/>
            <person name="Davies P."/>
            <person name="de Pablos B."/>
            <person name="Delcher A."/>
            <person name="Deng Z."/>
            <person name="Mays A.D."/>
            <person name="Dew I."/>
            <person name="Dietz S.M."/>
            <person name="Dodson K."/>
            <person name="Doup L.E."/>
            <person name="Downes M."/>
            <person name="Dugan-Rocha S."/>
            <person name="Dunkov B.C."/>
            <person name="Dunn P."/>
            <person name="Durbin K.J."/>
            <person name="Evangelista C.C."/>
            <person name="Ferraz C."/>
            <person name="Ferriera S."/>
            <person name="Fleischmann W."/>
            <person name="Fosler C."/>
            <person name="Gabrielian A.E."/>
            <person name="Garg N.S."/>
            <person name="Gelbart W.M."/>
            <person name="Glasser K."/>
            <person name="Glodek A."/>
            <person name="Gong F."/>
            <person name="Gorrell J.H."/>
            <person name="Gu Z."/>
            <person name="Guan P."/>
            <person name="Harris M."/>
            <person name="Harris N.L."/>
            <person name="Harvey D."/>
            <person name="Heiman T.J."/>
            <person name="Hernandez J.R."/>
            <person name="Houck J."/>
            <person name="Hostin D."/>
            <person name="Houston K.A."/>
            <person name="Howland T.J."/>
            <person name="Wei M.H."/>
            <person name="Ibegwam C."/>
            <person name="Jalali M."/>
            <person name="Kalush F."/>
            <person name="Karpen G.H."/>
            <person name="Ke Z."/>
            <person name="Kennison J.A."/>
            <person name="Ketchum K.A."/>
            <person name="Kimmel B.E."/>
            <person name="Kodira C.D."/>
            <person name="Kraft C."/>
            <person name="Kravitz S."/>
            <person name="Kulp D."/>
            <person name="Lai Z."/>
            <person name="Lasko P."/>
            <person name="Lei Y."/>
            <person name="Levitsky A.A."/>
            <person name="Li J."/>
            <person name="Li Z."/>
            <person name="Liang Y."/>
            <person name="Lin X."/>
            <person name="Liu X."/>
            <person name="Mattei B."/>
            <person name="McIntosh T.C."/>
            <person name="McLeod M.P."/>
            <person name="McPherson D."/>
            <person name="Merkulov G."/>
            <person name="Milshina N.V."/>
            <person name="Mobarry C."/>
            <person name="Morris J."/>
            <person name="Moshrefi A."/>
            <person name="Mount S.M."/>
            <person name="Moy M."/>
            <person name="Murphy B."/>
            <person name="Murphy L."/>
            <person name="Muzny D.M."/>
            <person name="Nelson D.L."/>
            <person name="Nelson D.R."/>
            <person name="Nelson K.A."/>
            <person name="Nixon K."/>
            <person name="Nusskern D.R."/>
            <person name="Pacleb J.M."/>
            <person name="Palazzolo M."/>
            <person name="Pittman G.S."/>
            <person name="Pan S."/>
            <person name="Pollard J."/>
            <person name="Puri V."/>
            <person name="Reese M.G."/>
            <person name="Reinert K."/>
            <person name="Remington K."/>
            <person name="Saunders R.D."/>
            <person name="Scheeler F."/>
            <person name="Shen H."/>
            <person name="Shue B.C."/>
            <person name="Siden-Kiamos I."/>
            <person name="Simpson M."/>
            <person name="Skupski M.P."/>
            <person name="Smith T."/>
            <person name="Spier E."/>
            <person name="Spradling A.C."/>
            <person name="Stapleton M."/>
            <person name="Strong R."/>
            <person name="Sun E."/>
            <person name="Svirskas R."/>
            <person name="Tector C."/>
            <person name="Turner R."/>
            <person name="Venter E."/>
            <person name="Wang A.H."/>
            <person name="Wang X."/>
            <person name="Wang Z.Y."/>
            <person name="Wassarman D.A."/>
            <person name="Weinstock G.M."/>
            <person name="Weissenbach J."/>
            <person name="Williams S.M."/>
            <person name="WoodageT"/>
            <person name="Worley K.C."/>
            <person name="Wu D."/>
            <person name="Yang S."/>
            <person name="Yao Q.A."/>
            <person name="Ye J."/>
            <person name="Yeh R.F."/>
            <person name="Zaveri J.S."/>
            <person name="Zhan M."/>
            <person name="Zhang G."/>
            <person name="Zhao Q."/>
            <person name="Zheng L."/>
            <person name="Zheng X.H."/>
            <person name="Zhong F.N."/>
            <person name="Zhong W."/>
            <person name="Zhou X."/>
            <person name="Zhu S."/>
            <person name="Zhu X."/>
            <person name="Smith H.O."/>
            <person name="Gibbs R.A."/>
            <person name="Myers E.W."/>
            <person name="Rubin G.M."/>
            <person name="Venter J.C."/>
        </authorList>
    </citation>
    <scope>NUCLEOTIDE SEQUENCE [LARGE SCALE GENOMIC DNA]</scope>
    <source>
        <strain evidence="4">Berkeley</strain>
    </source>
</reference>
<organism evidence="2 4">
    <name type="scientific">Drosophila melanogaster</name>
    <name type="common">Fruit fly</name>
    <dbReference type="NCBI Taxonomy" id="7227"/>
    <lineage>
        <taxon>Eukaryota</taxon>
        <taxon>Metazoa</taxon>
        <taxon>Ecdysozoa</taxon>
        <taxon>Arthropoda</taxon>
        <taxon>Hexapoda</taxon>
        <taxon>Insecta</taxon>
        <taxon>Pterygota</taxon>
        <taxon>Neoptera</taxon>
        <taxon>Endopterygota</taxon>
        <taxon>Diptera</taxon>
        <taxon>Brachycera</taxon>
        <taxon>Muscomorpha</taxon>
        <taxon>Ephydroidea</taxon>
        <taxon>Drosophilidae</taxon>
        <taxon>Drosophila</taxon>
        <taxon>Sophophora</taxon>
    </lineage>
</organism>
<reference evidence="2 4" key="5">
    <citation type="journal article" date="2002" name="Genome Biol.">
        <title>Heterochromatic sequences in a Drosophila whole-genome shotgun assembly.</title>
        <authorList>
            <person name="Hoskins R.A."/>
            <person name="Smith C.D."/>
            <person name="Carlson J.W."/>
            <person name="Carvalho A.B."/>
            <person name="Halpern A."/>
            <person name="Kaminker J.S."/>
            <person name="Kennedy C."/>
            <person name="Mungall C.J."/>
            <person name="Sullivan B.A."/>
            <person name="Sutton G.G."/>
            <person name="Yasuhara J.C."/>
            <person name="Wakimoto B.T."/>
            <person name="Myers E.W."/>
            <person name="Celniker S.E."/>
            <person name="Rubin G.M."/>
            <person name="Karpen G.H."/>
        </authorList>
    </citation>
    <scope>NUCLEOTIDE SEQUENCE [LARGE SCALE GENOMIC DNA]</scope>
    <source>
        <strain evidence="4">Berkeley</strain>
    </source>
</reference>
<dbReference type="Bgee" id="FBgn0262873">
    <property type="expression patterns" value="Expressed in prepupa and 2 other cell types or tissues"/>
</dbReference>
<dbReference type="CTD" id="12798297"/>
<dbReference type="Gene3D" id="3.30.70.2800">
    <property type="match status" value="1"/>
</dbReference>
<gene>
    <name evidence="2 3" type="primary">Diedel2</name>
    <name evidence="2" type="synonym">Chr3R_25434193_25434663.0</name>
    <name evidence="2" type="synonym">Diedel-2</name>
    <name evidence="2" type="synonym">Dmel\CG43228</name>
    <name evidence="2 3" type="ORF">CG43228</name>
    <name evidence="2" type="ORF">Dmel_CG43228</name>
</gene>
<reference evidence="2 4" key="4">
    <citation type="journal article" date="2002" name="Genome Biol.">
        <title>The transposable elements of the Drosophila melanogaster euchromatin: a genomics perspective.</title>
        <authorList>
            <person name="Kaminker J.S."/>
            <person name="Bergman C.M."/>
            <person name="Kronmiller B."/>
            <person name="Carlson J."/>
            <person name="Svirskas R."/>
            <person name="Patel S."/>
            <person name="Frise E."/>
            <person name="Wheeler D.A."/>
            <person name="Lewis S.E."/>
            <person name="Rubin G.M."/>
            <person name="Ashburner M."/>
            <person name="Celniker S.E."/>
        </authorList>
    </citation>
    <scope>NUCLEOTIDE SEQUENCE [LARGE SCALE GENOMIC DNA]</scope>
    <source>
        <strain evidence="4">Berkeley</strain>
    </source>
</reference>
<name>A0A0B4K6M8_DROME</name>
<reference evidence="2 4" key="8">
    <citation type="journal article" date="2007" name="Science">
        <title>Sequence finishing and mapping of Drosophila melanogaster heterochromatin.</title>
        <authorList>
            <person name="Hoskins R.A."/>
            <person name="Carlson J.W."/>
            <person name="Kennedy C."/>
            <person name="Acevedo D."/>
            <person name="Evans-Holm M."/>
            <person name="Frise E."/>
            <person name="Wan K.H."/>
            <person name="Park S."/>
            <person name="Mendez-Lago M."/>
            <person name="Rossi F."/>
            <person name="Villasante A."/>
            <person name="Dimitri P."/>
            <person name="Karpen G.H."/>
            <person name="Celniker S.E."/>
        </authorList>
    </citation>
    <scope>NUCLEOTIDE SEQUENCE [LARGE SCALE GENOMIC DNA]</scope>
    <source>
        <strain evidence="4">Berkeley</strain>
    </source>
</reference>
<dbReference type="InterPro" id="IPR025061">
    <property type="entry name" value="Diedel"/>
</dbReference>
<proteinExistence type="predicted"/>
<dbReference type="OrthoDB" id="3737830at2759"/>
<evidence type="ECO:0000313" key="4">
    <source>
        <dbReference type="Proteomes" id="UP000000803"/>
    </source>
</evidence>
<dbReference type="PhylomeDB" id="A0A0B4K6M8"/>
<dbReference type="RefSeq" id="NP_001247357.1">
    <property type="nucleotide sequence ID" value="NM_001260428.1"/>
</dbReference>
<evidence type="ECO:0000313" key="2">
    <source>
        <dbReference type="EMBL" id="AFH06674.1"/>
    </source>
</evidence>
<reference evidence="2 4" key="9">
    <citation type="journal article" date="2015" name="G3 (Bethesda)">
        <title>Gene Model Annotations for Drosophila melanogaster: Impact of High-Throughput Data.</title>
        <authorList>
            <consortium name="FlyBase Consortium"/>
            <person name="Matthews B.B."/>
            <person name="Dos Santos G."/>
            <person name="Crosby M.A."/>
            <person name="Emmert D.B."/>
            <person name="St Pierre S.E."/>
            <person name="Gramates L.S."/>
            <person name="Zhou P."/>
            <person name="Schroeder A.J."/>
            <person name="Falls K."/>
            <person name="Strelets V."/>
            <person name="Russo S.M."/>
            <person name="Gelbart W.M."/>
            <person name="null"/>
        </authorList>
    </citation>
    <scope>NUCLEOTIDE SEQUENCE [LARGE SCALE GENOMIC DNA]</scope>
    <source>
        <strain evidence="4">Berkeley</strain>
    </source>
</reference>
<dbReference type="Proteomes" id="UP000000803">
    <property type="component" value="Chromosome 3R"/>
</dbReference>
<reference evidence="2 4" key="3">
    <citation type="journal article" date="2002" name="Genome Biol.">
        <title>Annotation of the Drosophila melanogaster euchromatic genome: a systematic review.</title>
        <authorList>
            <person name="Misra S."/>
            <person name="Crosby M.A."/>
            <person name="Mungall C.J."/>
            <person name="Matthews B.B."/>
            <person name="Campbell K.S."/>
            <person name="Hradecky P."/>
            <person name="Huang Y."/>
            <person name="Kaminker J.S."/>
            <person name="Millburn G.H."/>
            <person name="Prochnik S.E."/>
            <person name="Smith C.D."/>
            <person name="Tupy J.L."/>
            <person name="Whitfied E.J."/>
            <person name="Bayraktaroglu L."/>
            <person name="Berman B.P."/>
            <person name="Bettencourt B.R."/>
            <person name="Celniker S.E."/>
            <person name="de Grey A.D."/>
            <person name="Drysdale R.A."/>
            <person name="Harris N.L."/>
            <person name="Richter J."/>
            <person name="Russo S."/>
            <person name="Schroeder A.J."/>
            <person name="Shu S.Q."/>
            <person name="Stapleton M."/>
            <person name="Yamada C."/>
            <person name="Ashburner M."/>
            <person name="Gelbart W.M."/>
            <person name="Rubin G.M."/>
            <person name="Lewis S.E."/>
        </authorList>
    </citation>
    <scope>GENOME REANNOTATION</scope>
    <source>
        <strain evidence="4">Berkeley</strain>
    </source>
</reference>
<dbReference type="GO" id="GO:0005615">
    <property type="term" value="C:extracellular space"/>
    <property type="evidence" value="ECO:0000250"/>
    <property type="project" value="FlyBase"/>
</dbReference>
<feature type="chain" id="PRO_5002094164" evidence="1">
    <location>
        <begin position="20"/>
        <end position="125"/>
    </location>
</feature>
<dbReference type="OMA" id="GCKITIC"/>
<dbReference type="GeneID" id="12798297"/>
<evidence type="ECO:0000313" key="3">
    <source>
        <dbReference type="FlyBase" id="FBgn0262873"/>
    </source>
</evidence>
<dbReference type="FunFam" id="3.30.70.2800:FF:000001">
    <property type="entry name" value="Diedel 2"/>
    <property type="match status" value="1"/>
</dbReference>
<reference evidence="2 4" key="11">
    <citation type="journal article" date="2015" name="Genome Res.">
        <title>The Release 6 reference sequence of the Drosophila melanogaster genome.</title>
        <authorList>
            <person name="Hoskins R.A."/>
            <person name="Carlson J.W."/>
            <person name="Wan K.H."/>
            <person name="Park S."/>
            <person name="Mendez I."/>
            <person name="Galle S.E."/>
            <person name="Booth B.W."/>
            <person name="Pfeiffer B.D."/>
            <person name="George R.A."/>
            <person name="Svirskas R."/>
            <person name="Krzywinski M."/>
            <person name="Schein J."/>
            <person name="Accardo M.C."/>
            <person name="Damia E."/>
            <person name="Messina G."/>
            <person name="Mendez-Lago M."/>
            <person name="de Pablos B."/>
            <person name="Demakova O.V."/>
            <person name="Andreyeva E.N."/>
            <person name="Boldyreva L.V."/>
            <person name="Marra M."/>
            <person name="Carvalho A.B."/>
            <person name="Dimitri P."/>
            <person name="Villasante A."/>
            <person name="Zhimulev I.F."/>
            <person name="Rubin G.M."/>
            <person name="Karpen G.H."/>
            <person name="Celniker S.E."/>
        </authorList>
    </citation>
    <scope>NUCLEOTIDE SEQUENCE [LARGE SCALE GENOMIC DNA]</scope>
    <source>
        <strain evidence="4">Berkeley</strain>
    </source>
</reference>
<feature type="signal peptide" evidence="1">
    <location>
        <begin position="1"/>
        <end position="19"/>
    </location>
</feature>
<keyword evidence="4" id="KW-1185">Reference proteome</keyword>
<dbReference type="FlyBase" id="FBgn0262873">
    <property type="gene designation" value="Diedel2"/>
</dbReference>
<sequence length="125" mass="13522">MNQLTIAIFWLACINFASSTCCTFAATLHFKIRGGVCGVVGAKSNGTGCKITICPNGEALVGSYCGKAACDVFGCQCIRGCLQGSFAKDFLKKNYIHGIELLGTERTELCFLCQYIPKKIEFEIN</sequence>
<reference evidence="2 4" key="2">
    <citation type="journal article" date="2002" name="Genome Biol.">
        <title>Finishing a whole-genome shotgun: release 3 of the Drosophila melanogaster euchromatic genome sequence.</title>
        <authorList>
            <person name="Celniker S.E."/>
            <person name="Wheeler D.A."/>
            <person name="Kronmiller B."/>
            <person name="Carlson J.W."/>
            <person name="Halpern A."/>
            <person name="Patel S."/>
            <person name="Adams M."/>
            <person name="Champe M."/>
            <person name="Dugan S.P."/>
            <person name="Frise E."/>
            <person name="Hodgson A."/>
            <person name="George R.A."/>
            <person name="Hoskins R.A."/>
            <person name="Laverty T."/>
            <person name="Muzny D.M."/>
            <person name="Nelson C.R."/>
            <person name="Pacleb J.M."/>
            <person name="Park S."/>
            <person name="Pfeiffer B.D."/>
            <person name="Richards S."/>
            <person name="Sodergren E.J."/>
            <person name="Svirskas R."/>
            <person name="Tabor P.E."/>
            <person name="Wan K."/>
            <person name="Stapleton M."/>
            <person name="Sutton G.G."/>
            <person name="Venter C."/>
            <person name="Weinstock G."/>
            <person name="Scherer S.E."/>
            <person name="Myers E.W."/>
            <person name="Gibbs R.A."/>
            <person name="Rubin G.M."/>
        </authorList>
    </citation>
    <scope>NUCLEOTIDE SEQUENCE [LARGE SCALE GENOMIC DNA]</scope>
    <source>
        <strain evidence="4">Berkeley</strain>
    </source>
</reference>
<reference evidence="2 4" key="6">
    <citation type="journal article" date="2005" name="PLoS Comput. Biol.">
        <title>Combined evidence annotation of transposable elements in genome sequences.</title>
        <authorList>
            <person name="Quesneville H."/>
            <person name="Bergman C.M."/>
            <person name="Andrieu O."/>
            <person name="Autard D."/>
            <person name="Nouaud D."/>
            <person name="Ashburner M."/>
            <person name="Anxolabehere D."/>
        </authorList>
    </citation>
    <scope>NUCLEOTIDE SEQUENCE [LARGE SCALE GENOMIC DNA]</scope>
    <source>
        <strain evidence="4">Berkeley</strain>
    </source>
</reference>
<dbReference type="InParanoid" id="A0A0B4K6M8"/>
<reference evidence="2 4" key="7">
    <citation type="journal article" date="2007" name="Science">
        <title>The Release 5.1 annotation of Drosophila melanogaster heterochromatin.</title>
        <authorList>
            <person name="Smith C.D."/>
            <person name="Shu S."/>
            <person name="Mungall C.J."/>
            <person name="Karpen G.H."/>
        </authorList>
    </citation>
    <scope>NUCLEOTIDE SEQUENCE [LARGE SCALE GENOMIC DNA]</scope>
    <source>
        <strain evidence="4">Berkeley</strain>
    </source>
</reference>
<dbReference type="EMBL" id="AE014297">
    <property type="protein sequence ID" value="AFH06674.1"/>
    <property type="molecule type" value="Genomic_DNA"/>
</dbReference>
<evidence type="ECO:0000256" key="1">
    <source>
        <dbReference type="SAM" id="SignalP"/>
    </source>
</evidence>
<dbReference type="Pfam" id="PF13164">
    <property type="entry name" value="Diedel"/>
    <property type="match status" value="1"/>
</dbReference>
<reference evidence="2 4" key="10">
    <citation type="journal article" date="2015" name="G3 (Bethesda)">
        <title>Gene Model Annotations for Drosophila melanogaster: The Rule-Benders.</title>
        <authorList>
            <consortium name="FlyBase Consortium"/>
            <person name="Crosby M.A."/>
            <person name="Gramates L.S."/>
            <person name="Dos Santos G."/>
            <person name="Matthews B.B."/>
            <person name="St Pierre S.E."/>
            <person name="Zhou P."/>
            <person name="Schroeder A.J."/>
            <person name="Falls K."/>
            <person name="Emmert D.B."/>
            <person name="Russo S.M."/>
            <person name="Gelbart W.M."/>
            <person name="null"/>
        </authorList>
    </citation>
    <scope>NUCLEOTIDE SEQUENCE [LARGE SCALE GENOMIC DNA]</scope>
    <source>
        <strain evidence="4">Berkeley</strain>
    </source>
</reference>
<dbReference type="VEuPathDB" id="VectorBase:FBgn0262873"/>
<accession>A0A0B4K6M8</accession>